<dbReference type="InterPro" id="IPR026273">
    <property type="entry name" value="Low_specificity_L-TA_bact"/>
</dbReference>
<name>A0ABQ4SAU2_9HYPH</name>
<evidence type="ECO:0000259" key="6">
    <source>
        <dbReference type="Pfam" id="PF01212"/>
    </source>
</evidence>
<comment type="cofactor">
    <cofactor evidence="1 5">
        <name>pyridoxal 5'-phosphate</name>
        <dbReference type="ChEBI" id="CHEBI:597326"/>
    </cofactor>
</comment>
<dbReference type="EC" id="4.1.2.48" evidence="5"/>
<dbReference type="Gene3D" id="3.90.1150.10">
    <property type="entry name" value="Aspartate Aminotransferase, domain 1"/>
    <property type="match status" value="1"/>
</dbReference>
<organism evidence="7 8">
    <name type="scientific">Methylobacterium isbiliense</name>
    <dbReference type="NCBI Taxonomy" id="315478"/>
    <lineage>
        <taxon>Bacteria</taxon>
        <taxon>Pseudomonadati</taxon>
        <taxon>Pseudomonadota</taxon>
        <taxon>Alphaproteobacteria</taxon>
        <taxon>Hyphomicrobiales</taxon>
        <taxon>Methylobacteriaceae</taxon>
        <taxon>Methylobacterium</taxon>
    </lineage>
</organism>
<evidence type="ECO:0000256" key="4">
    <source>
        <dbReference type="ARBA" id="ARBA00022898"/>
    </source>
</evidence>
<dbReference type="InterPro" id="IPR001597">
    <property type="entry name" value="ArAA_b-elim_lyase/Thr_aldolase"/>
</dbReference>
<dbReference type="InterPro" id="IPR015422">
    <property type="entry name" value="PyrdxlP-dep_Trfase_small"/>
</dbReference>
<keyword evidence="5" id="KW-0456">Lyase</keyword>
<comment type="caution">
    <text evidence="7">The sequence shown here is derived from an EMBL/GenBank/DDBJ whole genome shotgun (WGS) entry which is preliminary data.</text>
</comment>
<protein>
    <recommendedName>
        <fullName evidence="5">L-threonine aldolase</fullName>
        <ecNumber evidence="5">4.1.2.48</ecNumber>
    </recommendedName>
</protein>
<gene>
    <name evidence="7" type="primary">ltaE</name>
    <name evidence="7" type="ORF">GMJLKIPL_2247</name>
</gene>
<feature type="domain" description="Aromatic amino acid beta-eliminating lyase/threonine aldolase" evidence="6">
    <location>
        <begin position="3"/>
        <end position="290"/>
    </location>
</feature>
<dbReference type="SUPFAM" id="SSF53383">
    <property type="entry name" value="PLP-dependent transferases"/>
    <property type="match status" value="1"/>
</dbReference>
<comment type="function">
    <text evidence="5">Catalyzes the cleavage of L-allo-threonine and L-threonine to glycine and acetaldehyde.</text>
</comment>
<comment type="subunit">
    <text evidence="3">Homotetramer.</text>
</comment>
<keyword evidence="4 5" id="KW-0663">Pyridoxal phosphate</keyword>
<dbReference type="InterPro" id="IPR015424">
    <property type="entry name" value="PyrdxlP-dep_Trfase"/>
</dbReference>
<comment type="catalytic activity">
    <reaction evidence="5">
        <text>L-allo-threonine = acetaldehyde + glycine</text>
        <dbReference type="Rhea" id="RHEA:26209"/>
        <dbReference type="ChEBI" id="CHEBI:15343"/>
        <dbReference type="ChEBI" id="CHEBI:57305"/>
        <dbReference type="ChEBI" id="CHEBI:58585"/>
        <dbReference type="EC" id="4.1.2.48"/>
    </reaction>
</comment>
<evidence type="ECO:0000313" key="7">
    <source>
        <dbReference type="EMBL" id="GJE00326.1"/>
    </source>
</evidence>
<dbReference type="Proteomes" id="UP001055153">
    <property type="component" value="Unassembled WGS sequence"/>
</dbReference>
<accession>A0ABQ4SAU2</accession>
<proteinExistence type="inferred from homology"/>
<dbReference type="PANTHER" id="PTHR48097:SF5">
    <property type="entry name" value="LOW SPECIFICITY L-THREONINE ALDOLASE"/>
    <property type="match status" value="1"/>
</dbReference>
<reference evidence="7" key="1">
    <citation type="journal article" date="2021" name="Front. Microbiol.">
        <title>Comprehensive Comparative Genomics and Phenotyping of Methylobacterium Species.</title>
        <authorList>
            <person name="Alessa O."/>
            <person name="Ogura Y."/>
            <person name="Fujitani Y."/>
            <person name="Takami H."/>
            <person name="Hayashi T."/>
            <person name="Sahin N."/>
            <person name="Tani A."/>
        </authorList>
    </citation>
    <scope>NUCLEOTIDE SEQUENCE</scope>
    <source>
        <strain evidence="7">DSM 17168</strain>
    </source>
</reference>
<dbReference type="RefSeq" id="WP_238235215.1">
    <property type="nucleotide sequence ID" value="NZ_BPQQ01000023.1"/>
</dbReference>
<dbReference type="PANTHER" id="PTHR48097">
    <property type="entry name" value="L-THREONINE ALDOLASE-RELATED"/>
    <property type="match status" value="1"/>
</dbReference>
<evidence type="ECO:0000256" key="3">
    <source>
        <dbReference type="ARBA" id="ARBA00011881"/>
    </source>
</evidence>
<sequence length="353" mass="37074">MNFASDNVTGASAPILDALVQANAGAMPAYGEDPLTASLTARFREVFEHPELAVYPVATGTAANALALAAMVPPYGLCLCHAQAHVTTDECGAPEFFTHGAKLAHLPGTGARIDPGALEAALARLPRSVHRMPAHALSLSQASEAGLVYAPEAVARLSGIARRHGLTVHMDGARLANAVARLGCRPAEITWRAGVDVLSFGASKNGALAAEAIVVFRPDLADSIAYRRKRAGHLLSKGRLLAAQLHAYLADDHWLANASHANRLADRLARGLRAVAGVRLAWPVEANEVFPILPVRLARGLRAGGAVFYDWPTESLAPGESVGEDEVLVRLITAFSTPEAEVDALLALARDSA</sequence>
<evidence type="ECO:0000256" key="5">
    <source>
        <dbReference type="PIRNR" id="PIRNR038940"/>
    </source>
</evidence>
<dbReference type="Pfam" id="PF01212">
    <property type="entry name" value="Beta_elim_lyase"/>
    <property type="match status" value="1"/>
</dbReference>
<dbReference type="PIRSF" id="PIRSF038940">
    <property type="entry name" value="Low_specificity_LTA"/>
    <property type="match status" value="1"/>
</dbReference>
<evidence type="ECO:0000256" key="2">
    <source>
        <dbReference type="ARBA" id="ARBA00006966"/>
    </source>
</evidence>
<dbReference type="EMBL" id="BPQQ01000023">
    <property type="protein sequence ID" value="GJE00326.1"/>
    <property type="molecule type" value="Genomic_DNA"/>
</dbReference>
<comment type="similarity">
    <text evidence="2 5">Belongs to the threonine aldolase family.</text>
</comment>
<evidence type="ECO:0000256" key="1">
    <source>
        <dbReference type="ARBA" id="ARBA00001933"/>
    </source>
</evidence>
<comment type="catalytic activity">
    <reaction evidence="5">
        <text>L-threonine = acetaldehyde + glycine</text>
        <dbReference type="Rhea" id="RHEA:19625"/>
        <dbReference type="ChEBI" id="CHEBI:15343"/>
        <dbReference type="ChEBI" id="CHEBI:57305"/>
        <dbReference type="ChEBI" id="CHEBI:57926"/>
        <dbReference type="EC" id="4.1.2.48"/>
    </reaction>
</comment>
<evidence type="ECO:0000313" key="8">
    <source>
        <dbReference type="Proteomes" id="UP001055153"/>
    </source>
</evidence>
<keyword evidence="8" id="KW-1185">Reference proteome</keyword>
<dbReference type="InterPro" id="IPR015421">
    <property type="entry name" value="PyrdxlP-dep_Trfase_major"/>
</dbReference>
<dbReference type="Gene3D" id="3.40.640.10">
    <property type="entry name" value="Type I PLP-dependent aspartate aminotransferase-like (Major domain)"/>
    <property type="match status" value="1"/>
</dbReference>
<reference evidence="7" key="2">
    <citation type="submission" date="2021-08" db="EMBL/GenBank/DDBJ databases">
        <authorList>
            <person name="Tani A."/>
            <person name="Ola A."/>
            <person name="Ogura Y."/>
            <person name="Katsura K."/>
            <person name="Hayashi T."/>
        </authorList>
    </citation>
    <scope>NUCLEOTIDE SEQUENCE</scope>
    <source>
        <strain evidence="7">DSM 17168</strain>
    </source>
</reference>